<accession>A0AAV7PKE6</accession>
<sequence>MGSLAPGAGGQSGGPFTPGWRGPSAASSSHSSRSPCGLCGPEAWWRERAPAGAELGLGAREPVVGCLREEGEPTWETRETSAEHRCLLVARC</sequence>
<keyword evidence="3" id="KW-1185">Reference proteome</keyword>
<evidence type="ECO:0000313" key="2">
    <source>
        <dbReference type="EMBL" id="KAJ1128309.1"/>
    </source>
</evidence>
<comment type="caution">
    <text evidence="2">The sequence shown here is derived from an EMBL/GenBank/DDBJ whole genome shotgun (WGS) entry which is preliminary data.</text>
</comment>
<proteinExistence type="predicted"/>
<dbReference type="EMBL" id="JANPWB010000011">
    <property type="protein sequence ID" value="KAJ1128309.1"/>
    <property type="molecule type" value="Genomic_DNA"/>
</dbReference>
<dbReference type="AlphaFoldDB" id="A0AAV7PKE6"/>
<dbReference type="Proteomes" id="UP001066276">
    <property type="component" value="Chromosome 7"/>
</dbReference>
<organism evidence="2 3">
    <name type="scientific">Pleurodeles waltl</name>
    <name type="common">Iberian ribbed newt</name>
    <dbReference type="NCBI Taxonomy" id="8319"/>
    <lineage>
        <taxon>Eukaryota</taxon>
        <taxon>Metazoa</taxon>
        <taxon>Chordata</taxon>
        <taxon>Craniata</taxon>
        <taxon>Vertebrata</taxon>
        <taxon>Euteleostomi</taxon>
        <taxon>Amphibia</taxon>
        <taxon>Batrachia</taxon>
        <taxon>Caudata</taxon>
        <taxon>Salamandroidea</taxon>
        <taxon>Salamandridae</taxon>
        <taxon>Pleurodelinae</taxon>
        <taxon>Pleurodeles</taxon>
    </lineage>
</organism>
<reference evidence="2" key="1">
    <citation type="journal article" date="2022" name="bioRxiv">
        <title>Sequencing and chromosome-scale assembly of the giantPleurodeles waltlgenome.</title>
        <authorList>
            <person name="Brown T."/>
            <person name="Elewa A."/>
            <person name="Iarovenko S."/>
            <person name="Subramanian E."/>
            <person name="Araus A.J."/>
            <person name="Petzold A."/>
            <person name="Susuki M."/>
            <person name="Suzuki K.-i.T."/>
            <person name="Hayashi T."/>
            <person name="Toyoda A."/>
            <person name="Oliveira C."/>
            <person name="Osipova E."/>
            <person name="Leigh N.D."/>
            <person name="Simon A."/>
            <person name="Yun M.H."/>
        </authorList>
    </citation>
    <scope>NUCLEOTIDE SEQUENCE</scope>
    <source>
        <strain evidence="2">20211129_DDA</strain>
        <tissue evidence="2">Liver</tissue>
    </source>
</reference>
<evidence type="ECO:0000313" key="3">
    <source>
        <dbReference type="Proteomes" id="UP001066276"/>
    </source>
</evidence>
<protein>
    <submittedName>
        <fullName evidence="2">Uncharacterized protein</fullName>
    </submittedName>
</protein>
<feature type="region of interest" description="Disordered" evidence="1">
    <location>
        <begin position="1"/>
        <end position="37"/>
    </location>
</feature>
<gene>
    <name evidence="2" type="ORF">NDU88_006688</name>
</gene>
<evidence type="ECO:0000256" key="1">
    <source>
        <dbReference type="SAM" id="MobiDB-lite"/>
    </source>
</evidence>
<feature type="compositionally biased region" description="Low complexity" evidence="1">
    <location>
        <begin position="24"/>
        <end position="34"/>
    </location>
</feature>
<name>A0AAV7PKE6_PLEWA</name>